<dbReference type="Proteomes" id="UP000693970">
    <property type="component" value="Unassembled WGS sequence"/>
</dbReference>
<reference evidence="3" key="2">
    <citation type="submission" date="2021-04" db="EMBL/GenBank/DDBJ databases">
        <authorList>
            <person name="Podell S."/>
        </authorList>
    </citation>
    <scope>NUCLEOTIDE SEQUENCE</scope>
    <source>
        <strain evidence="3">Hildebrandi</strain>
    </source>
</reference>
<sequence length="242" mass="27769">MDFTLSTITSATPMIEDVVTGLFRSLLISSSQEKSRRRFNEKDVAMSRILQQQQQHLAQGYLSNTYTSLLSSKKSFQDIIQNEDDSDDDTASTMTATSIEDDEEEEEEEEDVPSTGSLSLITGFLSSLPSIQSARRVSFATPLVTSIHHRPFCTEEDKYYLHYSEHDYIDFKLEYLTKGNSPLVRRTPRKVGFARDVVTSTHIVLGKQERDQLSLYYNEDELQHFLDDFVASLQQQQHNYAR</sequence>
<dbReference type="EMBL" id="JAGRRH010000030">
    <property type="protein sequence ID" value="KAG7339785.1"/>
    <property type="molecule type" value="Genomic_DNA"/>
</dbReference>
<gene>
    <name evidence="3" type="ORF">IV203_025464</name>
    <name evidence="2" type="ORF">IV203_028246</name>
</gene>
<evidence type="ECO:0000313" key="2">
    <source>
        <dbReference type="EMBL" id="KAG7339785.1"/>
    </source>
</evidence>
<dbReference type="EMBL" id="JAGRRH010000011">
    <property type="protein sequence ID" value="KAG7362580.1"/>
    <property type="molecule type" value="Genomic_DNA"/>
</dbReference>
<protein>
    <submittedName>
        <fullName evidence="3">Uncharacterized protein</fullName>
    </submittedName>
</protein>
<organism evidence="3 4">
    <name type="scientific">Nitzschia inconspicua</name>
    <dbReference type="NCBI Taxonomy" id="303405"/>
    <lineage>
        <taxon>Eukaryota</taxon>
        <taxon>Sar</taxon>
        <taxon>Stramenopiles</taxon>
        <taxon>Ochrophyta</taxon>
        <taxon>Bacillariophyta</taxon>
        <taxon>Bacillariophyceae</taxon>
        <taxon>Bacillariophycidae</taxon>
        <taxon>Bacillariales</taxon>
        <taxon>Bacillariaceae</taxon>
        <taxon>Nitzschia</taxon>
    </lineage>
</organism>
<evidence type="ECO:0000313" key="3">
    <source>
        <dbReference type="EMBL" id="KAG7362580.1"/>
    </source>
</evidence>
<keyword evidence="4" id="KW-1185">Reference proteome</keyword>
<name>A0A9K3LIY0_9STRA</name>
<evidence type="ECO:0000256" key="1">
    <source>
        <dbReference type="SAM" id="MobiDB-lite"/>
    </source>
</evidence>
<evidence type="ECO:0000313" key="4">
    <source>
        <dbReference type="Proteomes" id="UP000693970"/>
    </source>
</evidence>
<feature type="region of interest" description="Disordered" evidence="1">
    <location>
        <begin position="82"/>
        <end position="115"/>
    </location>
</feature>
<dbReference type="OrthoDB" id="53464at2759"/>
<reference evidence="3" key="1">
    <citation type="journal article" date="2021" name="Sci. Rep.">
        <title>Diploid genomic architecture of Nitzschia inconspicua, an elite biomass production diatom.</title>
        <authorList>
            <person name="Oliver A."/>
            <person name="Podell S."/>
            <person name="Pinowska A."/>
            <person name="Traller J.C."/>
            <person name="Smith S.R."/>
            <person name="McClure R."/>
            <person name="Beliaev A."/>
            <person name="Bohutskyi P."/>
            <person name="Hill E.A."/>
            <person name="Rabines A."/>
            <person name="Zheng H."/>
            <person name="Allen L.Z."/>
            <person name="Kuo A."/>
            <person name="Grigoriev I.V."/>
            <person name="Allen A.E."/>
            <person name="Hazlebeck D."/>
            <person name="Allen E.E."/>
        </authorList>
    </citation>
    <scope>NUCLEOTIDE SEQUENCE</scope>
    <source>
        <strain evidence="3">Hildebrandi</strain>
    </source>
</reference>
<dbReference type="AlphaFoldDB" id="A0A9K3LIY0"/>
<comment type="caution">
    <text evidence="3">The sequence shown here is derived from an EMBL/GenBank/DDBJ whole genome shotgun (WGS) entry which is preliminary data.</text>
</comment>
<accession>A0A9K3LIY0</accession>
<feature type="compositionally biased region" description="Acidic residues" evidence="1">
    <location>
        <begin position="99"/>
        <end position="112"/>
    </location>
</feature>
<proteinExistence type="predicted"/>